<feature type="transmembrane region" description="Helical" evidence="7">
    <location>
        <begin position="421"/>
        <end position="443"/>
    </location>
</feature>
<comment type="caution">
    <text evidence="8">The sequence shown here is derived from an EMBL/GenBank/DDBJ whole genome shotgun (WGS) entry which is preliminary data.</text>
</comment>
<accession>A0A1C0A7T3</accession>
<keyword evidence="7" id="KW-1133">Transmembrane helix</keyword>
<dbReference type="InterPro" id="IPR047149">
    <property type="entry name" value="KIF11-like"/>
</dbReference>
<dbReference type="GO" id="GO:0051231">
    <property type="term" value="P:spindle elongation"/>
    <property type="evidence" value="ECO:0007669"/>
    <property type="project" value="TreeGrafter"/>
</dbReference>
<dbReference type="Proteomes" id="UP000093514">
    <property type="component" value="Unassembled WGS sequence"/>
</dbReference>
<protein>
    <recommendedName>
        <fullName evidence="10">Phage tail tape measure protein</fullName>
    </recommendedName>
</protein>
<feature type="coiled-coil region" evidence="5">
    <location>
        <begin position="96"/>
        <end position="123"/>
    </location>
</feature>
<dbReference type="PANTHER" id="PTHR47970:SF12">
    <property type="entry name" value="KINESIN FAMILY MEMBER 11"/>
    <property type="match status" value="1"/>
</dbReference>
<keyword evidence="7" id="KW-0812">Transmembrane</keyword>
<evidence type="ECO:0000256" key="7">
    <source>
        <dbReference type="SAM" id="Phobius"/>
    </source>
</evidence>
<dbReference type="EMBL" id="LWDV01000009">
    <property type="protein sequence ID" value="OCL26313.1"/>
    <property type="molecule type" value="Genomic_DNA"/>
</dbReference>
<keyword evidence="4" id="KW-0206">Cytoskeleton</keyword>
<dbReference type="GO" id="GO:0072686">
    <property type="term" value="C:mitotic spindle"/>
    <property type="evidence" value="ECO:0007669"/>
    <property type="project" value="TreeGrafter"/>
</dbReference>
<evidence type="ECO:0000256" key="2">
    <source>
        <dbReference type="ARBA" id="ARBA00022490"/>
    </source>
</evidence>
<reference evidence="8 9" key="2">
    <citation type="submission" date="2016-08" db="EMBL/GenBank/DDBJ databases">
        <title>Orenia metallireducens sp. nov. strain Z6, a Novel Metal-reducing Firmicute from the Deep Subsurface.</title>
        <authorList>
            <person name="Maxim B.I."/>
            <person name="Kenneth K."/>
            <person name="Flynn T.M."/>
            <person name="Oloughlin E.J."/>
            <person name="Locke R.A."/>
            <person name="Weber J.R."/>
            <person name="Egan S.M."/>
            <person name="Mackie R.I."/>
            <person name="Cann I.K."/>
        </authorList>
    </citation>
    <scope>NUCLEOTIDE SEQUENCE [LARGE SCALE GENOMIC DNA]</scope>
    <source>
        <strain evidence="8 9">Z6</strain>
    </source>
</reference>
<evidence type="ECO:0000256" key="5">
    <source>
        <dbReference type="SAM" id="Coils"/>
    </source>
</evidence>
<name>A0A1C0A7T3_9FIRM</name>
<feature type="transmembrane region" description="Helical" evidence="7">
    <location>
        <begin position="371"/>
        <end position="389"/>
    </location>
</feature>
<organism evidence="8 9">
    <name type="scientific">Orenia metallireducens</name>
    <dbReference type="NCBI Taxonomy" id="1413210"/>
    <lineage>
        <taxon>Bacteria</taxon>
        <taxon>Bacillati</taxon>
        <taxon>Bacillota</taxon>
        <taxon>Clostridia</taxon>
        <taxon>Halanaerobiales</taxon>
        <taxon>Halobacteroidaceae</taxon>
        <taxon>Orenia</taxon>
    </lineage>
</organism>
<keyword evidence="3" id="KW-0505">Motor protein</keyword>
<dbReference type="AlphaFoldDB" id="A0A1C0A7T3"/>
<gene>
    <name evidence="8" type="ORF">U472_09905</name>
</gene>
<proteinExistence type="predicted"/>
<keyword evidence="9" id="KW-1185">Reference proteome</keyword>
<evidence type="ECO:0008006" key="10">
    <source>
        <dbReference type="Google" id="ProtNLM"/>
    </source>
</evidence>
<dbReference type="PANTHER" id="PTHR47970">
    <property type="entry name" value="KINESIN-LIKE PROTEIN KIF11"/>
    <property type="match status" value="1"/>
</dbReference>
<evidence type="ECO:0000313" key="9">
    <source>
        <dbReference type="Proteomes" id="UP000093514"/>
    </source>
</evidence>
<sequence length="965" mass="104439">MAETIRGINVKIGSDTTGLGKALKDVNKKSRDIRSELRKVQRLLRFNPDDTRLLAQQQELLSQRVGNTSEKLERLRSVQEQVNEQFQNGEISAEAYRDFQRELVRTESQLNSFREQLDNAGQSSSTLAQRIQATGERLQGVGNKLKGIGKKLSGMSAAITGAFTGLVVGTRDFRKEIAVLENNTKTAGANMENMSAAMKQMQGVTGELDSNVEGLSNLLAAGFKGDKFQQVLDELSGAAIKFKDTLKFEGIADGLQETLATGSAVGPFAELLERSGIQIDNFNAGLQQAITSGTEQNYILETLANTGLANVYEQYRQNNSELVNSAEANYSLQESLSKLGKTLEPIMTQITIAITKVVDVFNNLSPVGKKIALIFGGIATAIGPVLVTVGSMITAWGTLSTTFATVSTFVSATLIPALSGMAAPILGTVAAVGGLIAIGIEVVRHWEKVKSLLKAVFDTLKSIVKIVVNVWKLEFKSLEAFVLTVVDTIVQKLSVLEKIPKVGDQFAGLSDAIGDSAEKSRQEVVELANEIKKNGKAIASSTVDVGKAFGDLGSSVGKDLKNVTAKVFDFVTGTQIAYAAQSETIEEEQEKQTNAVKEGNKDRVESTSESEEEQTEKVKGEVKKRAEAREEFEDSWNNKLFNLTASRMEILEREKAKAIAEAKAKGASTEAIEQYYAQKKNEIRESYEESWQNKLFRLTANKEQLLELEKQRALARAEELGVSKQAILEYYAQKEQELLSTQLANYQNHGNAISAAVAIWKDSVKNYVTNLKNNTAEASMAMAKSMTGFFDSFANGTKTFREAVKEMALSFVTMAEQQVIAAQAAGIAASWAQAPLTFGASLAYIGQIAAAVAPALATFETVKAVIRKFADGGVVTGPTVGLIGEAGDDEAVIPLRKDVLANLGAGIAAHMPMPQQQEATVSTRPIEVTLQVGTLIADDLGLKKLERKLRSIRISENARLGVNTR</sequence>
<evidence type="ECO:0000256" key="1">
    <source>
        <dbReference type="ARBA" id="ARBA00004245"/>
    </source>
</evidence>
<evidence type="ECO:0000256" key="4">
    <source>
        <dbReference type="ARBA" id="ARBA00023212"/>
    </source>
</evidence>
<comment type="subcellular location">
    <subcellularLocation>
        <location evidence="1">Cytoplasm</location>
        <location evidence="1">Cytoskeleton</location>
    </subcellularLocation>
</comment>
<keyword evidence="2" id="KW-0963">Cytoplasm</keyword>
<keyword evidence="5" id="KW-0175">Coiled coil</keyword>
<evidence type="ECO:0000256" key="3">
    <source>
        <dbReference type="ARBA" id="ARBA00023175"/>
    </source>
</evidence>
<dbReference type="Gene3D" id="1.10.287.950">
    <property type="entry name" value="Methyl-accepting chemotaxis protein"/>
    <property type="match status" value="1"/>
</dbReference>
<evidence type="ECO:0000313" key="8">
    <source>
        <dbReference type="EMBL" id="OCL26313.1"/>
    </source>
</evidence>
<feature type="region of interest" description="Disordered" evidence="6">
    <location>
        <begin position="583"/>
        <end position="622"/>
    </location>
</feature>
<dbReference type="GO" id="GO:0005876">
    <property type="term" value="C:spindle microtubule"/>
    <property type="evidence" value="ECO:0007669"/>
    <property type="project" value="TreeGrafter"/>
</dbReference>
<evidence type="ECO:0000256" key="6">
    <source>
        <dbReference type="SAM" id="MobiDB-lite"/>
    </source>
</evidence>
<dbReference type="RefSeq" id="WP_068718001.1">
    <property type="nucleotide sequence ID" value="NZ_LWDV01000009.1"/>
</dbReference>
<reference evidence="9" key="1">
    <citation type="submission" date="2016-07" db="EMBL/GenBank/DDBJ databases">
        <authorList>
            <person name="Florea S."/>
            <person name="Webb J.S."/>
            <person name="Jaromczyk J."/>
            <person name="Schardl C.L."/>
        </authorList>
    </citation>
    <scope>NUCLEOTIDE SEQUENCE [LARGE SCALE GENOMIC DNA]</scope>
    <source>
        <strain evidence="9">Z6</strain>
    </source>
</reference>
<dbReference type="GO" id="GO:0008574">
    <property type="term" value="F:plus-end-directed microtubule motor activity"/>
    <property type="evidence" value="ECO:0007669"/>
    <property type="project" value="TreeGrafter"/>
</dbReference>
<dbReference type="OrthoDB" id="1677957at2"/>
<keyword evidence="7" id="KW-0472">Membrane</keyword>